<evidence type="ECO:0000256" key="8">
    <source>
        <dbReference type="SAM" id="Phobius"/>
    </source>
</evidence>
<evidence type="ECO:0000256" key="5">
    <source>
        <dbReference type="ARBA" id="ARBA00022989"/>
    </source>
</evidence>
<sequence>MAEQPLDLRSTLSILRRRRRVLAAAAVAGVAAGVAFALANPPMYGSTSQVLLPSLQGQSGEAVSRDVRTDVTIAESDAVLGEAGRNLTPPVPLKTLRKRVEVEAMTGDILSFRAMADTAEEAEDLAHTVAEAEVAYVQHAANTLSDAEVAALTERRAALERSLETVEGEILNTHERLRAGTPGSASAKADAAALARLTAEEAKLVLQIDQVKGEVARAAPLLDATILQNASPGERPSPVITFTLAAMIAMVAALVLCILVLLLLAKKDRRVRYRDDIADALGTLVVGSAHSRVPRTVAGWASLIETYVPGPVEAVAMRQTLRRLGQAGPGTGEASDRSVAVITLSGDPRGLSYGPQLAAYAASAGLDTRLLAAEGHESAAPLWAACSSFVAHADPPPHLTVQVGKLAEDATALTIVMAVVDREHPALTDLPRVSSTVVAVSSGAATADELARLALAADSAGIQLDGLIVVDPEDLDRTTGHLSRRDRDEQRPLPTRLTGLPSYRLGQAGRQQ</sequence>
<feature type="transmembrane region" description="Helical" evidence="8">
    <location>
        <begin position="239"/>
        <end position="264"/>
    </location>
</feature>
<dbReference type="InterPro" id="IPR003856">
    <property type="entry name" value="LPS_length_determ_N"/>
</dbReference>
<evidence type="ECO:0000256" key="4">
    <source>
        <dbReference type="ARBA" id="ARBA00022692"/>
    </source>
</evidence>
<keyword evidence="4 8" id="KW-0812">Transmembrane</keyword>
<accession>A0ABW2N4J7</accession>
<gene>
    <name evidence="10" type="ORF">ACFQO6_11235</name>
</gene>
<dbReference type="Pfam" id="PF02706">
    <property type="entry name" value="Wzz"/>
    <property type="match status" value="1"/>
</dbReference>
<organism evidence="10 11">
    <name type="scientific">Nocardioides astragali</name>
    <dbReference type="NCBI Taxonomy" id="1776736"/>
    <lineage>
        <taxon>Bacteria</taxon>
        <taxon>Bacillati</taxon>
        <taxon>Actinomycetota</taxon>
        <taxon>Actinomycetes</taxon>
        <taxon>Propionibacteriales</taxon>
        <taxon>Nocardioidaceae</taxon>
        <taxon>Nocardioides</taxon>
    </lineage>
</organism>
<protein>
    <submittedName>
        <fullName evidence="10">Wzz/FepE/Etk N-terminal domain-containing protein</fullName>
    </submittedName>
</protein>
<dbReference type="PANTHER" id="PTHR32309">
    <property type="entry name" value="TYROSINE-PROTEIN KINASE"/>
    <property type="match status" value="1"/>
</dbReference>
<evidence type="ECO:0000256" key="1">
    <source>
        <dbReference type="ARBA" id="ARBA00004651"/>
    </source>
</evidence>
<keyword evidence="3" id="KW-1003">Cell membrane</keyword>
<evidence type="ECO:0000256" key="3">
    <source>
        <dbReference type="ARBA" id="ARBA00022475"/>
    </source>
</evidence>
<comment type="subcellular location">
    <subcellularLocation>
        <location evidence="1">Cell membrane</location>
        <topology evidence="1">Multi-pass membrane protein</topology>
    </subcellularLocation>
</comment>
<dbReference type="Proteomes" id="UP001596524">
    <property type="component" value="Unassembled WGS sequence"/>
</dbReference>
<feature type="region of interest" description="Disordered" evidence="7">
    <location>
        <begin position="477"/>
        <end position="512"/>
    </location>
</feature>
<evidence type="ECO:0000313" key="11">
    <source>
        <dbReference type="Proteomes" id="UP001596524"/>
    </source>
</evidence>
<dbReference type="RefSeq" id="WP_255888630.1">
    <property type="nucleotide sequence ID" value="NZ_JAFMZM010000001.1"/>
</dbReference>
<reference evidence="11" key="1">
    <citation type="journal article" date="2019" name="Int. J. Syst. Evol. Microbiol.">
        <title>The Global Catalogue of Microorganisms (GCM) 10K type strain sequencing project: providing services to taxonomists for standard genome sequencing and annotation.</title>
        <authorList>
            <consortium name="The Broad Institute Genomics Platform"/>
            <consortium name="The Broad Institute Genome Sequencing Center for Infectious Disease"/>
            <person name="Wu L."/>
            <person name="Ma J."/>
        </authorList>
    </citation>
    <scope>NUCLEOTIDE SEQUENCE [LARGE SCALE GENOMIC DNA]</scope>
    <source>
        <strain evidence="11">FCH27</strain>
    </source>
</reference>
<dbReference type="PANTHER" id="PTHR32309:SF31">
    <property type="entry name" value="CAPSULAR EXOPOLYSACCHARIDE FAMILY"/>
    <property type="match status" value="1"/>
</dbReference>
<comment type="similarity">
    <text evidence="2">Belongs to the CpsC/CapA family.</text>
</comment>
<comment type="caution">
    <text evidence="10">The sequence shown here is derived from an EMBL/GenBank/DDBJ whole genome shotgun (WGS) entry which is preliminary data.</text>
</comment>
<evidence type="ECO:0000313" key="10">
    <source>
        <dbReference type="EMBL" id="MFC7360845.1"/>
    </source>
</evidence>
<feature type="compositionally biased region" description="Basic and acidic residues" evidence="7">
    <location>
        <begin position="477"/>
        <end position="491"/>
    </location>
</feature>
<evidence type="ECO:0000256" key="7">
    <source>
        <dbReference type="SAM" id="MobiDB-lite"/>
    </source>
</evidence>
<keyword evidence="6 8" id="KW-0472">Membrane</keyword>
<name>A0ABW2N4J7_9ACTN</name>
<evidence type="ECO:0000259" key="9">
    <source>
        <dbReference type="Pfam" id="PF02706"/>
    </source>
</evidence>
<feature type="domain" description="Polysaccharide chain length determinant N-terminal" evidence="9">
    <location>
        <begin position="6"/>
        <end position="83"/>
    </location>
</feature>
<proteinExistence type="inferred from homology"/>
<keyword evidence="11" id="KW-1185">Reference proteome</keyword>
<keyword evidence="5 8" id="KW-1133">Transmembrane helix</keyword>
<evidence type="ECO:0000256" key="2">
    <source>
        <dbReference type="ARBA" id="ARBA00006683"/>
    </source>
</evidence>
<dbReference type="InterPro" id="IPR050445">
    <property type="entry name" value="Bact_polysacc_biosynth/exp"/>
</dbReference>
<evidence type="ECO:0000256" key="6">
    <source>
        <dbReference type="ARBA" id="ARBA00023136"/>
    </source>
</evidence>
<dbReference type="EMBL" id="JBHTCH010000014">
    <property type="protein sequence ID" value="MFC7360845.1"/>
    <property type="molecule type" value="Genomic_DNA"/>
</dbReference>